<accession>A0A1E3PMK5</accession>
<keyword evidence="2" id="KW-0560">Oxidoreductase</keyword>
<protein>
    <submittedName>
        <fullName evidence="7">Aldo/keto reductase</fullName>
    </submittedName>
</protein>
<proteinExistence type="inferred from homology"/>
<dbReference type="PIRSF" id="PIRSF000097">
    <property type="entry name" value="AKR"/>
    <property type="match status" value="1"/>
</dbReference>
<dbReference type="Proteomes" id="UP000095009">
    <property type="component" value="Unassembled WGS sequence"/>
</dbReference>
<dbReference type="InterPro" id="IPR036812">
    <property type="entry name" value="NAD(P)_OxRdtase_dom_sf"/>
</dbReference>
<dbReference type="InterPro" id="IPR018170">
    <property type="entry name" value="Aldo/ket_reductase_CS"/>
</dbReference>
<name>A0A1E3PMK5_9ASCO</name>
<evidence type="ECO:0000256" key="3">
    <source>
        <dbReference type="PIRSR" id="PIRSR000097-1"/>
    </source>
</evidence>
<dbReference type="InterPro" id="IPR023210">
    <property type="entry name" value="NADP_OxRdtase_dom"/>
</dbReference>
<dbReference type="InterPro" id="IPR020471">
    <property type="entry name" value="AKR"/>
</dbReference>
<dbReference type="PANTHER" id="PTHR11732">
    <property type="entry name" value="ALDO/KETO REDUCTASE"/>
    <property type="match status" value="1"/>
</dbReference>
<dbReference type="FunFam" id="3.20.20.100:FF:000007">
    <property type="entry name" value="NAD(P)H-dependent D-xylose reductase xyl1"/>
    <property type="match status" value="1"/>
</dbReference>
<evidence type="ECO:0000256" key="1">
    <source>
        <dbReference type="ARBA" id="ARBA00007905"/>
    </source>
</evidence>
<dbReference type="AlphaFoldDB" id="A0A1E3PMK5"/>
<comment type="similarity">
    <text evidence="1">Belongs to the aldo/keto reductase family.</text>
</comment>
<evidence type="ECO:0000259" key="6">
    <source>
        <dbReference type="Pfam" id="PF00248"/>
    </source>
</evidence>
<dbReference type="OrthoDB" id="416253at2759"/>
<feature type="binding site" evidence="4">
    <location>
        <position position="110"/>
    </location>
    <ligand>
        <name>substrate</name>
    </ligand>
</feature>
<dbReference type="PROSITE" id="PS00798">
    <property type="entry name" value="ALDOKETO_REDUCTASE_1"/>
    <property type="match status" value="1"/>
</dbReference>
<dbReference type="Pfam" id="PF00248">
    <property type="entry name" value="Aldo_ket_red"/>
    <property type="match status" value="1"/>
</dbReference>
<gene>
    <name evidence="7" type="ORF">NADFUDRAFT_69609</name>
</gene>
<feature type="site" description="Lowers pKa of active site Tyr" evidence="5">
    <location>
        <position position="77"/>
    </location>
</feature>
<dbReference type="SUPFAM" id="SSF51430">
    <property type="entry name" value="NAD(P)-linked oxidoreductase"/>
    <property type="match status" value="1"/>
</dbReference>
<dbReference type="PROSITE" id="PS00062">
    <property type="entry name" value="ALDOKETO_REDUCTASE_2"/>
    <property type="match status" value="1"/>
</dbReference>
<dbReference type="PRINTS" id="PR00069">
    <property type="entry name" value="ALDKETRDTASE"/>
</dbReference>
<feature type="active site" description="Proton donor" evidence="3">
    <location>
        <position position="48"/>
    </location>
</feature>
<feature type="domain" description="NADP-dependent oxidoreductase" evidence="6">
    <location>
        <begin position="16"/>
        <end position="301"/>
    </location>
</feature>
<evidence type="ECO:0000256" key="5">
    <source>
        <dbReference type="PIRSR" id="PIRSR000097-3"/>
    </source>
</evidence>
<evidence type="ECO:0000313" key="8">
    <source>
        <dbReference type="Proteomes" id="UP000095009"/>
    </source>
</evidence>
<organism evidence="7 8">
    <name type="scientific">Nadsonia fulvescens var. elongata DSM 6958</name>
    <dbReference type="NCBI Taxonomy" id="857566"/>
    <lineage>
        <taxon>Eukaryota</taxon>
        <taxon>Fungi</taxon>
        <taxon>Dikarya</taxon>
        <taxon>Ascomycota</taxon>
        <taxon>Saccharomycotina</taxon>
        <taxon>Dipodascomycetes</taxon>
        <taxon>Dipodascales</taxon>
        <taxon>Dipodascales incertae sedis</taxon>
        <taxon>Nadsonia</taxon>
    </lineage>
</organism>
<evidence type="ECO:0000313" key="7">
    <source>
        <dbReference type="EMBL" id="ODQ66424.1"/>
    </source>
</evidence>
<reference evidence="7 8" key="1">
    <citation type="journal article" date="2016" name="Proc. Natl. Acad. Sci. U.S.A.">
        <title>Comparative genomics of biotechnologically important yeasts.</title>
        <authorList>
            <person name="Riley R."/>
            <person name="Haridas S."/>
            <person name="Wolfe K.H."/>
            <person name="Lopes M.R."/>
            <person name="Hittinger C.T."/>
            <person name="Goeker M."/>
            <person name="Salamov A.A."/>
            <person name="Wisecaver J.H."/>
            <person name="Long T.M."/>
            <person name="Calvey C.H."/>
            <person name="Aerts A.L."/>
            <person name="Barry K.W."/>
            <person name="Choi C."/>
            <person name="Clum A."/>
            <person name="Coughlan A.Y."/>
            <person name="Deshpande S."/>
            <person name="Douglass A.P."/>
            <person name="Hanson S.J."/>
            <person name="Klenk H.-P."/>
            <person name="LaButti K.M."/>
            <person name="Lapidus A."/>
            <person name="Lindquist E.A."/>
            <person name="Lipzen A.M."/>
            <person name="Meier-Kolthoff J.P."/>
            <person name="Ohm R.A."/>
            <person name="Otillar R.P."/>
            <person name="Pangilinan J.L."/>
            <person name="Peng Y."/>
            <person name="Rokas A."/>
            <person name="Rosa C.A."/>
            <person name="Scheuner C."/>
            <person name="Sibirny A.A."/>
            <person name="Slot J.C."/>
            <person name="Stielow J.B."/>
            <person name="Sun H."/>
            <person name="Kurtzman C.P."/>
            <person name="Blackwell M."/>
            <person name="Grigoriev I.V."/>
            <person name="Jeffries T.W."/>
        </authorList>
    </citation>
    <scope>NUCLEOTIDE SEQUENCE [LARGE SCALE GENOMIC DNA]</scope>
    <source>
        <strain evidence="7 8">DSM 6958</strain>
    </source>
</reference>
<evidence type="ECO:0000256" key="4">
    <source>
        <dbReference type="PIRSR" id="PIRSR000097-2"/>
    </source>
</evidence>
<keyword evidence="8" id="KW-1185">Reference proteome</keyword>
<dbReference type="STRING" id="857566.A0A1E3PMK5"/>
<sequence length="322" mass="36353">MSSFTLSSGYEMPQVGFGAWKVNNDTCAQTIYDAIAAGYRLIDGAQDYGNEKECGQGLARAIADGIVTRDQIFITTKVWNSFHQYYHALASVERSLRDWGLDYFDLVLIHFPIALKYVDPIDRYPPGLLYNEESKTMALEPVPLAETWSALEKLVNDKKVRSIGVSNFNGGLLQDIYNTAKIKPSVLQIEHHPYLTQPIIISLCKKLNIQITAYSTFGPQSFVELDHPKVKQCVRLLEHDLIKTVADKHQKSPAQVILRWATQRGIAVIPKSNNKDRLTSNLKSTDFDLSDNELKQISDLDIGLRFNDPIDWPSETPLAIFH</sequence>
<dbReference type="EMBL" id="KV454408">
    <property type="protein sequence ID" value="ODQ66424.1"/>
    <property type="molecule type" value="Genomic_DNA"/>
</dbReference>
<evidence type="ECO:0000256" key="2">
    <source>
        <dbReference type="ARBA" id="ARBA00023002"/>
    </source>
</evidence>
<dbReference type="GO" id="GO:0016616">
    <property type="term" value="F:oxidoreductase activity, acting on the CH-OH group of donors, NAD or NADP as acceptor"/>
    <property type="evidence" value="ECO:0007669"/>
    <property type="project" value="UniProtKB-ARBA"/>
</dbReference>
<dbReference type="Gene3D" id="3.20.20.100">
    <property type="entry name" value="NADP-dependent oxidoreductase domain"/>
    <property type="match status" value="1"/>
</dbReference>